<dbReference type="PANTHER" id="PTHR42885">
    <property type="entry name" value="HISTIDINOL-PHOSPHATE AMINOTRANSFERASE-RELATED"/>
    <property type="match status" value="1"/>
</dbReference>
<proteinExistence type="predicted"/>
<evidence type="ECO:0000256" key="5">
    <source>
        <dbReference type="ARBA" id="ARBA00022573"/>
    </source>
</evidence>
<name>A0A511Z2M1_9BACL</name>
<evidence type="ECO:0000256" key="6">
    <source>
        <dbReference type="ARBA" id="ARBA00022898"/>
    </source>
</evidence>
<comment type="function">
    <text evidence="2">Decarboxylates L-threonine-O-3-phosphate to yield (R)-1-amino-2-propanol O-2-phosphate, the precursor for the linkage between the nucleotide loop and the corrin ring in cobalamin.</text>
</comment>
<accession>A0A511Z2M1</accession>
<comment type="pathway">
    <text evidence="3">Cofactor biosynthesis; adenosylcobalamin biosynthesis.</text>
</comment>
<reference evidence="11 12" key="1">
    <citation type="submission" date="2019-07" db="EMBL/GenBank/DDBJ databases">
        <title>Whole genome shotgun sequence of Sporosarcina luteola NBRC 105378.</title>
        <authorList>
            <person name="Hosoyama A."/>
            <person name="Uohara A."/>
            <person name="Ohji S."/>
            <person name="Ichikawa N."/>
        </authorList>
    </citation>
    <scope>NUCLEOTIDE SEQUENCE [LARGE SCALE GENOMIC DNA]</scope>
    <source>
        <strain evidence="11 12">NBRC 105378</strain>
    </source>
</reference>
<dbReference type="InterPro" id="IPR015422">
    <property type="entry name" value="PyrdxlP-dep_Trfase_small"/>
</dbReference>
<dbReference type="GO" id="GO:0048472">
    <property type="term" value="F:threonine-phosphate decarboxylase activity"/>
    <property type="evidence" value="ECO:0007669"/>
    <property type="project" value="UniProtKB-EC"/>
</dbReference>
<keyword evidence="5" id="KW-0169">Cobalamin biosynthesis</keyword>
<evidence type="ECO:0000256" key="1">
    <source>
        <dbReference type="ARBA" id="ARBA00001933"/>
    </source>
</evidence>
<dbReference type="Pfam" id="PF00155">
    <property type="entry name" value="Aminotran_1_2"/>
    <property type="match status" value="1"/>
</dbReference>
<dbReference type="SUPFAM" id="SSF53383">
    <property type="entry name" value="PLP-dependent transferases"/>
    <property type="match status" value="1"/>
</dbReference>
<keyword evidence="6" id="KW-0663">Pyridoxal phosphate</keyword>
<feature type="domain" description="Aminotransferase class I/classII large" evidence="10">
    <location>
        <begin position="25"/>
        <end position="345"/>
    </location>
</feature>
<dbReference type="RefSeq" id="WP_147054022.1">
    <property type="nucleotide sequence ID" value="NZ_BJYL01000001.1"/>
</dbReference>
<dbReference type="NCBIfam" id="TIGR01140">
    <property type="entry name" value="L_thr_O3P_dcar"/>
    <property type="match status" value="1"/>
</dbReference>
<organism evidence="11 12">
    <name type="scientific">Sporosarcina luteola</name>
    <dbReference type="NCBI Taxonomy" id="582850"/>
    <lineage>
        <taxon>Bacteria</taxon>
        <taxon>Bacillati</taxon>
        <taxon>Bacillota</taxon>
        <taxon>Bacilli</taxon>
        <taxon>Bacillales</taxon>
        <taxon>Caryophanaceae</taxon>
        <taxon>Sporosarcina</taxon>
    </lineage>
</organism>
<evidence type="ECO:0000259" key="10">
    <source>
        <dbReference type="Pfam" id="PF00155"/>
    </source>
</evidence>
<dbReference type="Gene3D" id="3.90.1150.10">
    <property type="entry name" value="Aspartate Aminotransferase, domain 1"/>
    <property type="match status" value="1"/>
</dbReference>
<evidence type="ECO:0000256" key="7">
    <source>
        <dbReference type="ARBA" id="ARBA00023239"/>
    </source>
</evidence>
<comment type="caution">
    <text evidence="11">The sequence shown here is derived from an EMBL/GenBank/DDBJ whole genome shotgun (WGS) entry which is preliminary data.</text>
</comment>
<sequence length="362" mass="39956">MQLPEHGANPSHVYDRLGVTPPARITDFSENCNPAGPPRAVLELWPELISRLNAYPDPSGEPFLSKVADYHGVAPSSVIAGNGAAELLSLIAERYRGKRALVVHPTFSEYEATLRAKGVEVVRLIASEEEGFKLPVEAILEALPSADVLYLCTPNNPTGIMPERVDLAAILKKAGEAGCEVVLDEAFVDFIDESKSFIPELRDFPHVLIVRSMTKMYAIPGIRLGYAVAHPVVIAEMKAQAPHWNVNGMAAAIGAVCLEQEAYRNAAIRHAREEREKMTAFLKQHGCTVTDSETNFLAFKPEDAGKLYKDMLARGIVLRHSENFHGMDGRWLRIGMKSVVEMEELRAELADWFEQEAVNGKE</sequence>
<dbReference type="GO" id="GO:0009236">
    <property type="term" value="P:cobalamin biosynthetic process"/>
    <property type="evidence" value="ECO:0007669"/>
    <property type="project" value="UniProtKB-UniPathway"/>
</dbReference>
<dbReference type="PROSITE" id="PS00105">
    <property type="entry name" value="AA_TRANSFER_CLASS_1"/>
    <property type="match status" value="1"/>
</dbReference>
<dbReference type="EMBL" id="BJYL01000001">
    <property type="protein sequence ID" value="GEN81693.1"/>
    <property type="molecule type" value="Genomic_DNA"/>
</dbReference>
<gene>
    <name evidence="11" type="primary">cobD</name>
    <name evidence="11" type="ORF">SLU01_00050</name>
</gene>
<evidence type="ECO:0000256" key="2">
    <source>
        <dbReference type="ARBA" id="ARBA00003444"/>
    </source>
</evidence>
<protein>
    <recommendedName>
        <fullName evidence="4">threonine-phosphate decarboxylase</fullName>
        <ecNumber evidence="4">4.1.1.81</ecNumber>
    </recommendedName>
    <alternativeName>
        <fullName evidence="8">L-threonine-O-3-phosphate decarboxylase</fullName>
    </alternativeName>
</protein>
<evidence type="ECO:0000256" key="8">
    <source>
        <dbReference type="ARBA" id="ARBA00029996"/>
    </source>
</evidence>
<dbReference type="GO" id="GO:0030170">
    <property type="term" value="F:pyridoxal phosphate binding"/>
    <property type="evidence" value="ECO:0007669"/>
    <property type="project" value="InterPro"/>
</dbReference>
<dbReference type="Proteomes" id="UP000321901">
    <property type="component" value="Unassembled WGS sequence"/>
</dbReference>
<dbReference type="CDD" id="cd00609">
    <property type="entry name" value="AAT_like"/>
    <property type="match status" value="1"/>
</dbReference>
<evidence type="ECO:0000256" key="4">
    <source>
        <dbReference type="ARBA" id="ARBA00012285"/>
    </source>
</evidence>
<dbReference type="InterPro" id="IPR015424">
    <property type="entry name" value="PyrdxlP-dep_Trfase"/>
</dbReference>
<evidence type="ECO:0000313" key="11">
    <source>
        <dbReference type="EMBL" id="GEN81693.1"/>
    </source>
</evidence>
<comment type="cofactor">
    <cofactor evidence="1">
        <name>pyridoxal 5'-phosphate</name>
        <dbReference type="ChEBI" id="CHEBI:597326"/>
    </cofactor>
</comment>
<evidence type="ECO:0000256" key="3">
    <source>
        <dbReference type="ARBA" id="ARBA00004953"/>
    </source>
</evidence>
<dbReference type="UniPathway" id="UPA00148"/>
<dbReference type="OrthoDB" id="9813612at2"/>
<keyword evidence="12" id="KW-1185">Reference proteome</keyword>
<evidence type="ECO:0000256" key="9">
    <source>
        <dbReference type="ARBA" id="ARBA00048531"/>
    </source>
</evidence>
<dbReference type="InterPro" id="IPR005860">
    <property type="entry name" value="CobD"/>
</dbReference>
<dbReference type="AlphaFoldDB" id="A0A511Z2M1"/>
<dbReference type="PANTHER" id="PTHR42885:SF1">
    <property type="entry name" value="THREONINE-PHOSPHATE DECARBOXYLASE"/>
    <property type="match status" value="1"/>
</dbReference>
<dbReference type="InterPro" id="IPR004838">
    <property type="entry name" value="NHTrfase_class1_PyrdxlP-BS"/>
</dbReference>
<keyword evidence="7" id="KW-0456">Lyase</keyword>
<dbReference type="InterPro" id="IPR004839">
    <property type="entry name" value="Aminotransferase_I/II_large"/>
</dbReference>
<dbReference type="InterPro" id="IPR015421">
    <property type="entry name" value="PyrdxlP-dep_Trfase_major"/>
</dbReference>
<evidence type="ECO:0000313" key="12">
    <source>
        <dbReference type="Proteomes" id="UP000321901"/>
    </source>
</evidence>
<comment type="catalytic activity">
    <reaction evidence="9">
        <text>O-phospho-L-threonine + H(+) = (R)-1-aminopropan-2-yl phosphate + CO2</text>
        <dbReference type="Rhea" id="RHEA:11492"/>
        <dbReference type="ChEBI" id="CHEBI:15378"/>
        <dbReference type="ChEBI" id="CHEBI:16526"/>
        <dbReference type="ChEBI" id="CHEBI:58563"/>
        <dbReference type="ChEBI" id="CHEBI:58675"/>
        <dbReference type="EC" id="4.1.1.81"/>
    </reaction>
</comment>
<dbReference type="EC" id="4.1.1.81" evidence="4"/>
<dbReference type="Gene3D" id="3.40.640.10">
    <property type="entry name" value="Type I PLP-dependent aspartate aminotransferase-like (Major domain)"/>
    <property type="match status" value="1"/>
</dbReference>